<gene>
    <name evidence="1" type="ORF">OS242_16490</name>
</gene>
<proteinExistence type="predicted"/>
<name>A0ABT3X3S9_9BACL</name>
<reference evidence="1 2" key="1">
    <citation type="submission" date="2022-11" db="EMBL/GenBank/DDBJ databases">
        <title>Study of microbial diversity in lake waters.</title>
        <authorList>
            <person name="Zhang J."/>
        </authorList>
    </citation>
    <scope>NUCLEOTIDE SEQUENCE [LARGE SCALE GENOMIC DNA]</scope>
    <source>
        <strain evidence="1 2">DT12</strain>
    </source>
</reference>
<dbReference type="RefSeq" id="WP_267152795.1">
    <property type="nucleotide sequence ID" value="NZ_JAPMLT010000011.1"/>
</dbReference>
<evidence type="ECO:0000313" key="1">
    <source>
        <dbReference type="EMBL" id="MCX7571548.1"/>
    </source>
</evidence>
<comment type="caution">
    <text evidence="1">The sequence shown here is derived from an EMBL/GenBank/DDBJ whole genome shotgun (WGS) entry which is preliminary data.</text>
</comment>
<accession>A0ABT3X3S9</accession>
<dbReference type="EMBL" id="JAPMLT010000011">
    <property type="protein sequence ID" value="MCX7571548.1"/>
    <property type="molecule type" value="Genomic_DNA"/>
</dbReference>
<organism evidence="1 2">
    <name type="scientific">Tumebacillus lacus</name>
    <dbReference type="NCBI Taxonomy" id="2995335"/>
    <lineage>
        <taxon>Bacteria</taxon>
        <taxon>Bacillati</taxon>
        <taxon>Bacillota</taxon>
        <taxon>Bacilli</taxon>
        <taxon>Bacillales</taxon>
        <taxon>Alicyclobacillaceae</taxon>
        <taxon>Tumebacillus</taxon>
    </lineage>
</organism>
<keyword evidence="2" id="KW-1185">Reference proteome</keyword>
<protein>
    <submittedName>
        <fullName evidence="1">Uncharacterized protein</fullName>
    </submittedName>
</protein>
<dbReference type="Proteomes" id="UP001208017">
    <property type="component" value="Unassembled WGS sequence"/>
</dbReference>
<sequence>MDWMDQLRQRMQDDEVVQVSIDGQIFTIERQGGMMSFTNPFGRREQFDSPEGVVNAMQSWYENPVIVVL</sequence>
<evidence type="ECO:0000313" key="2">
    <source>
        <dbReference type="Proteomes" id="UP001208017"/>
    </source>
</evidence>